<reference evidence="1" key="1">
    <citation type="submission" date="2023-02" db="EMBL/GenBank/DDBJ databases">
        <title>Genome of toxic invasive species Heracleum sosnowskyi carries increased number of genes despite the absence of recent whole-genome duplications.</title>
        <authorList>
            <person name="Schelkunov M."/>
            <person name="Shtratnikova V."/>
            <person name="Makarenko M."/>
            <person name="Klepikova A."/>
            <person name="Omelchenko D."/>
            <person name="Novikova G."/>
            <person name="Obukhova E."/>
            <person name="Bogdanov V."/>
            <person name="Penin A."/>
            <person name="Logacheva M."/>
        </authorList>
    </citation>
    <scope>NUCLEOTIDE SEQUENCE</scope>
    <source>
        <strain evidence="1">Hsosn_3</strain>
        <tissue evidence="1">Leaf</tissue>
    </source>
</reference>
<organism evidence="1 2">
    <name type="scientific">Heracleum sosnowskyi</name>
    <dbReference type="NCBI Taxonomy" id="360622"/>
    <lineage>
        <taxon>Eukaryota</taxon>
        <taxon>Viridiplantae</taxon>
        <taxon>Streptophyta</taxon>
        <taxon>Embryophyta</taxon>
        <taxon>Tracheophyta</taxon>
        <taxon>Spermatophyta</taxon>
        <taxon>Magnoliopsida</taxon>
        <taxon>eudicotyledons</taxon>
        <taxon>Gunneridae</taxon>
        <taxon>Pentapetalae</taxon>
        <taxon>asterids</taxon>
        <taxon>campanulids</taxon>
        <taxon>Apiales</taxon>
        <taxon>Apiaceae</taxon>
        <taxon>Apioideae</taxon>
        <taxon>apioid superclade</taxon>
        <taxon>Tordylieae</taxon>
        <taxon>Tordyliinae</taxon>
        <taxon>Heracleum</taxon>
    </lineage>
</organism>
<sequence>MACTSVLQNGVSSVSEPRAVHVQNDSDRLVLELSLTIGDVASSLTNETMPWRHKGQAIEPGGTMSYRSRAVCRTKIQSTASAKLMVATYITKSLNHLLMKLM</sequence>
<gene>
    <name evidence="1" type="ORF">POM88_001741</name>
</gene>
<protein>
    <submittedName>
        <fullName evidence="1">Uncharacterized protein</fullName>
    </submittedName>
</protein>
<dbReference type="EMBL" id="JAUIZM010000001">
    <property type="protein sequence ID" value="KAK1402136.1"/>
    <property type="molecule type" value="Genomic_DNA"/>
</dbReference>
<name>A0AAD8NB61_9APIA</name>
<evidence type="ECO:0000313" key="2">
    <source>
        <dbReference type="Proteomes" id="UP001237642"/>
    </source>
</evidence>
<reference evidence="1" key="2">
    <citation type="submission" date="2023-05" db="EMBL/GenBank/DDBJ databases">
        <authorList>
            <person name="Schelkunov M.I."/>
        </authorList>
    </citation>
    <scope>NUCLEOTIDE SEQUENCE</scope>
    <source>
        <strain evidence="1">Hsosn_3</strain>
        <tissue evidence="1">Leaf</tissue>
    </source>
</reference>
<proteinExistence type="predicted"/>
<dbReference type="AlphaFoldDB" id="A0AAD8NB61"/>
<keyword evidence="2" id="KW-1185">Reference proteome</keyword>
<dbReference type="Proteomes" id="UP001237642">
    <property type="component" value="Unassembled WGS sequence"/>
</dbReference>
<accession>A0AAD8NB61</accession>
<evidence type="ECO:0000313" key="1">
    <source>
        <dbReference type="EMBL" id="KAK1402136.1"/>
    </source>
</evidence>
<comment type="caution">
    <text evidence="1">The sequence shown here is derived from an EMBL/GenBank/DDBJ whole genome shotgun (WGS) entry which is preliminary data.</text>
</comment>